<dbReference type="SUPFAM" id="SSF53067">
    <property type="entry name" value="Actin-like ATPase domain"/>
    <property type="match status" value="1"/>
</dbReference>
<comment type="catalytic activity">
    <reaction evidence="3">
        <text>D-glucose + ATP = D-glucose 6-phosphate + ADP + H(+)</text>
        <dbReference type="Rhea" id="RHEA:17825"/>
        <dbReference type="ChEBI" id="CHEBI:4167"/>
        <dbReference type="ChEBI" id="CHEBI:15378"/>
        <dbReference type="ChEBI" id="CHEBI:30616"/>
        <dbReference type="ChEBI" id="CHEBI:61548"/>
        <dbReference type="ChEBI" id="CHEBI:456216"/>
        <dbReference type="EC" id="2.7.1.2"/>
    </reaction>
</comment>
<comment type="similarity">
    <text evidence="3 4">Belongs to the bacterial glucokinase family.</text>
</comment>
<dbReference type="GO" id="GO:0006096">
    <property type="term" value="P:glycolytic process"/>
    <property type="evidence" value="ECO:0007669"/>
    <property type="project" value="UniProtKB-UniRule"/>
</dbReference>
<keyword evidence="6" id="KW-1185">Reference proteome</keyword>
<dbReference type="Proteomes" id="UP000032946">
    <property type="component" value="Chromosome"/>
</dbReference>
<keyword evidence="3" id="KW-0963">Cytoplasm</keyword>
<evidence type="ECO:0000256" key="1">
    <source>
        <dbReference type="ARBA" id="ARBA00022679"/>
    </source>
</evidence>
<dbReference type="Pfam" id="PF02685">
    <property type="entry name" value="Glucokinase"/>
    <property type="match status" value="1"/>
</dbReference>
<name>A0A9P1KIU6_9CYAN</name>
<keyword evidence="2 3" id="KW-0418">Kinase</keyword>
<keyword evidence="3" id="KW-0324">Glycolysis</keyword>
<keyword evidence="3" id="KW-0547">Nucleotide-binding</keyword>
<dbReference type="AlphaFoldDB" id="A0A9P1KIU6"/>
<accession>A0A9P1KIU6</accession>
<dbReference type="Gene3D" id="3.40.367.20">
    <property type="match status" value="1"/>
</dbReference>
<dbReference type="GO" id="GO:0005536">
    <property type="term" value="F:D-glucose binding"/>
    <property type="evidence" value="ECO:0007669"/>
    <property type="project" value="InterPro"/>
</dbReference>
<feature type="binding site" evidence="3">
    <location>
        <begin position="7"/>
        <end position="12"/>
    </location>
    <ligand>
        <name>ATP</name>
        <dbReference type="ChEBI" id="CHEBI:30616"/>
    </ligand>
</feature>
<dbReference type="GO" id="GO:0004340">
    <property type="term" value="F:glucokinase activity"/>
    <property type="evidence" value="ECO:0007669"/>
    <property type="project" value="UniProtKB-UniRule"/>
</dbReference>
<evidence type="ECO:0000256" key="2">
    <source>
        <dbReference type="ARBA" id="ARBA00022777"/>
    </source>
</evidence>
<dbReference type="RefSeq" id="WP_008053298.1">
    <property type="nucleotide sequence ID" value="NZ_FO818640.1"/>
</dbReference>
<dbReference type="GO" id="GO:0005524">
    <property type="term" value="F:ATP binding"/>
    <property type="evidence" value="ECO:0007669"/>
    <property type="project" value="UniProtKB-UniRule"/>
</dbReference>
<keyword evidence="1 3" id="KW-0808">Transferase</keyword>
<dbReference type="CDD" id="cd24008">
    <property type="entry name" value="ASKHA_NBD_GLK"/>
    <property type="match status" value="1"/>
</dbReference>
<evidence type="ECO:0000256" key="3">
    <source>
        <dbReference type="HAMAP-Rule" id="MF_00524"/>
    </source>
</evidence>
<proteinExistence type="inferred from homology"/>
<sequence>MTIILAGDIGGTKTILSLFDANSLDTTAAVPQVKSLFEQIYPSQNYIDLVPIVKKFLQAASQQVTEYAKPEKAAFGIAGPVVNNSCELTNLSWSLDSDRLQRELDISPIKLINDFAAIGYGVVSLSPSDLHILQPGKPDVSAPRAVIGAGTGLGEGFVIPLSQGGGYQVFFSEGGHTDFAPRSELEFHLLGYLRELYNITRVSVERVVSGMGITAIYQFLRDHDISQESPEIAQIYHTWKQEIGQEHKTVDLAAEVSKAALAKSDYLSVQTMKIFVEAYGAEAGNLALKLLPYGGLYVAGGIAAKILPLIQEGNFIKALKDKGRVSPLLEQVPVYIVLNPKVGLIGAALCAAQI</sequence>
<dbReference type="InterPro" id="IPR003836">
    <property type="entry name" value="Glucokinase"/>
</dbReference>
<dbReference type="GO" id="GO:0005737">
    <property type="term" value="C:cytoplasm"/>
    <property type="evidence" value="ECO:0007669"/>
    <property type="project" value="UniProtKB-SubCell"/>
</dbReference>
<dbReference type="NCBIfam" id="TIGR00749">
    <property type="entry name" value="glk"/>
    <property type="match status" value="1"/>
</dbReference>
<dbReference type="Gene3D" id="3.30.420.40">
    <property type="match status" value="1"/>
</dbReference>
<dbReference type="InterPro" id="IPR043129">
    <property type="entry name" value="ATPase_NBD"/>
</dbReference>
<dbReference type="EMBL" id="FO818640">
    <property type="protein sequence ID" value="CDM97009.1"/>
    <property type="molecule type" value="Genomic_DNA"/>
</dbReference>
<reference evidence="5 6" key="1">
    <citation type="submission" date="2014-02" db="EMBL/GenBank/DDBJ databases">
        <authorList>
            <person name="Genoscope - CEA"/>
        </authorList>
    </citation>
    <scope>NUCLEOTIDE SEQUENCE [LARGE SCALE GENOMIC DNA]</scope>
    <source>
        <strain evidence="5 6">PCC 8005</strain>
    </source>
</reference>
<organism evidence="5 6">
    <name type="scientific">Limnospira indica PCC 8005</name>
    <dbReference type="NCBI Taxonomy" id="376219"/>
    <lineage>
        <taxon>Bacteria</taxon>
        <taxon>Bacillati</taxon>
        <taxon>Cyanobacteriota</taxon>
        <taxon>Cyanophyceae</taxon>
        <taxon>Oscillatoriophycideae</taxon>
        <taxon>Oscillatoriales</taxon>
        <taxon>Sirenicapillariaceae</taxon>
        <taxon>Limnospira</taxon>
    </lineage>
</organism>
<evidence type="ECO:0000313" key="6">
    <source>
        <dbReference type="Proteomes" id="UP000032946"/>
    </source>
</evidence>
<dbReference type="NCBIfam" id="NF001415">
    <property type="entry name" value="PRK00292.1-2"/>
    <property type="match status" value="1"/>
</dbReference>
<evidence type="ECO:0000313" key="5">
    <source>
        <dbReference type="EMBL" id="CDM97009.1"/>
    </source>
</evidence>
<dbReference type="PANTHER" id="PTHR47363">
    <property type="entry name" value="GLUCOKINASE"/>
    <property type="match status" value="1"/>
</dbReference>
<gene>
    <name evidence="3 5" type="primary">glk</name>
    <name evidence="5" type="ORF">ARTHRO_41418</name>
</gene>
<comment type="subcellular location">
    <subcellularLocation>
        <location evidence="3">Cytoplasm</location>
    </subcellularLocation>
</comment>
<dbReference type="HAMAP" id="MF_00524">
    <property type="entry name" value="Glucokinase"/>
    <property type="match status" value="1"/>
</dbReference>
<keyword evidence="3" id="KW-0067">ATP-binding</keyword>
<evidence type="ECO:0000256" key="4">
    <source>
        <dbReference type="RuleBase" id="RU004046"/>
    </source>
</evidence>
<dbReference type="PANTHER" id="PTHR47363:SF1">
    <property type="entry name" value="GLUCOKINASE"/>
    <property type="match status" value="1"/>
</dbReference>
<protein>
    <recommendedName>
        <fullName evidence="3">Glucokinase</fullName>
        <ecNumber evidence="3">2.7.1.2</ecNumber>
    </recommendedName>
    <alternativeName>
        <fullName evidence="3">Glucose kinase</fullName>
    </alternativeName>
</protein>
<dbReference type="EC" id="2.7.1.2" evidence="3"/>